<evidence type="ECO:0000256" key="2">
    <source>
        <dbReference type="ARBA" id="ARBA00010077"/>
    </source>
</evidence>
<dbReference type="AlphaFoldDB" id="A0ABD0XXY9"/>
<keyword evidence="3 5" id="KW-0690">Ribosome biogenesis</keyword>
<comment type="subcellular location">
    <subcellularLocation>
        <location evidence="1 5">Nucleus</location>
    </subcellularLocation>
</comment>
<evidence type="ECO:0000256" key="1">
    <source>
        <dbReference type="ARBA" id="ARBA00004123"/>
    </source>
</evidence>
<protein>
    <recommendedName>
        <fullName evidence="5">Ribosome biogenesis regulatory protein</fullName>
    </recommendedName>
</protein>
<proteinExistence type="inferred from homology"/>
<accession>A0ABD0XXY9</accession>
<name>A0ABD0XXY9_9HEMI</name>
<reference evidence="7 8" key="1">
    <citation type="submission" date="2024-07" db="EMBL/GenBank/DDBJ databases">
        <title>Chromosome-level genome assembly of the water stick insect Ranatra chinensis (Heteroptera: Nepidae).</title>
        <authorList>
            <person name="Liu X."/>
        </authorList>
    </citation>
    <scope>NUCLEOTIDE SEQUENCE [LARGE SCALE GENOMIC DNA]</scope>
    <source>
        <strain evidence="7">Cailab_2021Rc</strain>
        <tissue evidence="7">Muscle</tissue>
    </source>
</reference>
<comment type="similarity">
    <text evidence="2 5">Belongs to the RRS1 family.</text>
</comment>
<evidence type="ECO:0000313" key="7">
    <source>
        <dbReference type="EMBL" id="KAL1116121.1"/>
    </source>
</evidence>
<organism evidence="7 8">
    <name type="scientific">Ranatra chinensis</name>
    <dbReference type="NCBI Taxonomy" id="642074"/>
    <lineage>
        <taxon>Eukaryota</taxon>
        <taxon>Metazoa</taxon>
        <taxon>Ecdysozoa</taxon>
        <taxon>Arthropoda</taxon>
        <taxon>Hexapoda</taxon>
        <taxon>Insecta</taxon>
        <taxon>Pterygota</taxon>
        <taxon>Neoptera</taxon>
        <taxon>Paraneoptera</taxon>
        <taxon>Hemiptera</taxon>
        <taxon>Heteroptera</taxon>
        <taxon>Panheteroptera</taxon>
        <taxon>Nepomorpha</taxon>
        <taxon>Nepidae</taxon>
        <taxon>Ranatrinae</taxon>
        <taxon>Ranatra</taxon>
    </lineage>
</organism>
<dbReference type="GO" id="GO:0042254">
    <property type="term" value="P:ribosome biogenesis"/>
    <property type="evidence" value="ECO:0007669"/>
    <property type="project" value="UniProtKB-KW"/>
</dbReference>
<dbReference type="Pfam" id="PF04939">
    <property type="entry name" value="RRS1"/>
    <property type="match status" value="1"/>
</dbReference>
<evidence type="ECO:0000256" key="4">
    <source>
        <dbReference type="ARBA" id="ARBA00023242"/>
    </source>
</evidence>
<evidence type="ECO:0000313" key="8">
    <source>
        <dbReference type="Proteomes" id="UP001558652"/>
    </source>
</evidence>
<comment type="function">
    <text evidence="5">Involved in ribosomal large subunit assembly.</text>
</comment>
<dbReference type="InterPro" id="IPR007023">
    <property type="entry name" value="Ribosom_reg"/>
</dbReference>
<evidence type="ECO:0000256" key="6">
    <source>
        <dbReference type="SAM" id="MobiDB-lite"/>
    </source>
</evidence>
<evidence type="ECO:0000256" key="3">
    <source>
        <dbReference type="ARBA" id="ARBA00022517"/>
    </source>
</evidence>
<gene>
    <name evidence="7" type="ORF">AAG570_005616</name>
</gene>
<comment type="caution">
    <text evidence="7">The sequence shown here is derived from an EMBL/GenBank/DDBJ whole genome shotgun (WGS) entry which is preliminary data.</text>
</comment>
<keyword evidence="4 5" id="KW-0539">Nucleus</keyword>
<evidence type="ECO:0000256" key="5">
    <source>
        <dbReference type="RuleBase" id="RU364132"/>
    </source>
</evidence>
<feature type="region of interest" description="Disordered" evidence="6">
    <location>
        <begin position="177"/>
        <end position="200"/>
    </location>
</feature>
<dbReference type="EMBL" id="JBFDAA010000018">
    <property type="protein sequence ID" value="KAL1116121.1"/>
    <property type="molecule type" value="Genomic_DNA"/>
</dbReference>
<dbReference type="PANTHER" id="PTHR17602:SF4">
    <property type="entry name" value="RIBOSOME BIOGENESIS REGULATORY PROTEIN HOMOLOG"/>
    <property type="match status" value="1"/>
</dbReference>
<keyword evidence="8" id="KW-1185">Reference proteome</keyword>
<dbReference type="PANTHER" id="PTHR17602">
    <property type="entry name" value="RIBOSOME BIOGENESIS REGULATORY PROTEIN"/>
    <property type="match status" value="1"/>
</dbReference>
<dbReference type="GO" id="GO:0005634">
    <property type="term" value="C:nucleus"/>
    <property type="evidence" value="ECO:0007669"/>
    <property type="project" value="UniProtKB-SubCell"/>
</dbReference>
<sequence>MQLLANAIWKLETERVEDSVVVKLPQPTYVLPREKPVPKPRPLTKWQQFAKDKGIRKTKKPKLNWDEVLKKWVPTHGYKRAAAEKEKNWLIEIPDHADPYEDYFEKKNESKKEKVAKNEFQRLRNIAKAKNIKVPSMGLPPTNKLTSVQLNSAANIANISTASVGKFQPRLSKEKTLNKSSILPTEKRKHATMSKEEEHSHLVNLANTVLNKRPKLDMEKAVNREINSQQIE</sequence>
<dbReference type="Proteomes" id="UP001558652">
    <property type="component" value="Unassembled WGS sequence"/>
</dbReference>